<gene>
    <name evidence="3" type="ORF">M407DRAFT_76442</name>
</gene>
<organism evidence="3 4">
    <name type="scientific">Tulasnella calospora MUT 4182</name>
    <dbReference type="NCBI Taxonomy" id="1051891"/>
    <lineage>
        <taxon>Eukaryota</taxon>
        <taxon>Fungi</taxon>
        <taxon>Dikarya</taxon>
        <taxon>Basidiomycota</taxon>
        <taxon>Agaricomycotina</taxon>
        <taxon>Agaricomycetes</taxon>
        <taxon>Cantharellales</taxon>
        <taxon>Tulasnellaceae</taxon>
        <taxon>Tulasnella</taxon>
    </lineage>
</organism>
<dbReference type="EMBL" id="KN823053">
    <property type="protein sequence ID" value="KIO24845.1"/>
    <property type="molecule type" value="Genomic_DNA"/>
</dbReference>
<dbReference type="STRING" id="1051891.A0A0C3Q6B6"/>
<reference evidence="4" key="2">
    <citation type="submission" date="2015-01" db="EMBL/GenBank/DDBJ databases">
        <title>Evolutionary Origins and Diversification of the Mycorrhizal Mutualists.</title>
        <authorList>
            <consortium name="DOE Joint Genome Institute"/>
            <consortium name="Mycorrhizal Genomics Consortium"/>
            <person name="Kohler A."/>
            <person name="Kuo A."/>
            <person name="Nagy L.G."/>
            <person name="Floudas D."/>
            <person name="Copeland A."/>
            <person name="Barry K.W."/>
            <person name="Cichocki N."/>
            <person name="Veneault-Fourrey C."/>
            <person name="LaButti K."/>
            <person name="Lindquist E.A."/>
            <person name="Lipzen A."/>
            <person name="Lundell T."/>
            <person name="Morin E."/>
            <person name="Murat C."/>
            <person name="Riley R."/>
            <person name="Ohm R."/>
            <person name="Sun H."/>
            <person name="Tunlid A."/>
            <person name="Henrissat B."/>
            <person name="Grigoriev I.V."/>
            <person name="Hibbett D.S."/>
            <person name="Martin F."/>
        </authorList>
    </citation>
    <scope>NUCLEOTIDE SEQUENCE [LARGE SCALE GENOMIC DNA]</scope>
    <source>
        <strain evidence="4">MUT 4182</strain>
    </source>
</reference>
<keyword evidence="4" id="KW-1185">Reference proteome</keyword>
<sequence length="212" mass="23399">MDIEPEAVDGEAIGGPPTPQDDMQIFEGLPVVWSGPVQMPNEQDSAWTAPCVARQVGGRNLGTADFLWKLLFTQPITRIDGRVPVPASTKYLVDTRLNPTKDLVAVAFTPVNDGDQEFAKLNEFLIKKGRHGLVFPWAGVPSERATGRDCYLIPFKAEDPTPEYIELLDNVQLPKLRTRDMMLGVFVLHKDRIAKAQTSVPSSTPPIQNPPL</sequence>
<evidence type="ECO:0000256" key="1">
    <source>
        <dbReference type="SAM" id="MobiDB-lite"/>
    </source>
</evidence>
<proteinExistence type="predicted"/>
<protein>
    <recommendedName>
        <fullName evidence="2">Spen paralogue and orthologue SPOC C-terminal domain-containing protein</fullName>
    </recommendedName>
</protein>
<evidence type="ECO:0000313" key="3">
    <source>
        <dbReference type="EMBL" id="KIO24845.1"/>
    </source>
</evidence>
<evidence type="ECO:0000259" key="2">
    <source>
        <dbReference type="Pfam" id="PF07744"/>
    </source>
</evidence>
<dbReference type="HOGENOM" id="CLU_1302350_0_0_1"/>
<dbReference type="InterPro" id="IPR012921">
    <property type="entry name" value="SPOC_C"/>
</dbReference>
<dbReference type="Pfam" id="PF07744">
    <property type="entry name" value="SPOC"/>
    <property type="match status" value="1"/>
</dbReference>
<feature type="domain" description="Spen paralogue and orthologue SPOC C-terminal" evidence="2">
    <location>
        <begin position="28"/>
        <end position="187"/>
    </location>
</feature>
<reference evidence="3 4" key="1">
    <citation type="submission" date="2014-04" db="EMBL/GenBank/DDBJ databases">
        <authorList>
            <consortium name="DOE Joint Genome Institute"/>
            <person name="Kuo A."/>
            <person name="Girlanda M."/>
            <person name="Perotto S."/>
            <person name="Kohler A."/>
            <person name="Nagy L.G."/>
            <person name="Floudas D."/>
            <person name="Copeland A."/>
            <person name="Barry K.W."/>
            <person name="Cichocki N."/>
            <person name="Veneault-Fourrey C."/>
            <person name="LaButti K."/>
            <person name="Lindquist E.A."/>
            <person name="Lipzen A."/>
            <person name="Lundell T."/>
            <person name="Morin E."/>
            <person name="Murat C."/>
            <person name="Sun H."/>
            <person name="Tunlid A."/>
            <person name="Henrissat B."/>
            <person name="Grigoriev I.V."/>
            <person name="Hibbett D.S."/>
            <person name="Martin F."/>
            <person name="Nordberg H.P."/>
            <person name="Cantor M.N."/>
            <person name="Hua S.X."/>
        </authorList>
    </citation>
    <scope>NUCLEOTIDE SEQUENCE [LARGE SCALE GENOMIC DNA]</scope>
    <source>
        <strain evidence="3 4">MUT 4182</strain>
    </source>
</reference>
<dbReference type="AlphaFoldDB" id="A0A0C3Q6B6"/>
<dbReference type="OrthoDB" id="436852at2759"/>
<accession>A0A0C3Q6B6</accession>
<feature type="non-terminal residue" evidence="3">
    <location>
        <position position="212"/>
    </location>
</feature>
<evidence type="ECO:0000313" key="4">
    <source>
        <dbReference type="Proteomes" id="UP000054248"/>
    </source>
</evidence>
<dbReference type="Proteomes" id="UP000054248">
    <property type="component" value="Unassembled WGS sequence"/>
</dbReference>
<dbReference type="CDD" id="cd21538">
    <property type="entry name" value="SPOC_TFIIS"/>
    <property type="match status" value="1"/>
</dbReference>
<name>A0A0C3Q6B6_9AGAM</name>
<feature type="region of interest" description="Disordered" evidence="1">
    <location>
        <begin position="1"/>
        <end position="21"/>
    </location>
</feature>